<comment type="caution">
    <text evidence="1">The sequence shown here is derived from an EMBL/GenBank/DDBJ whole genome shotgun (WGS) entry which is preliminary data.</text>
</comment>
<keyword evidence="2" id="KW-1185">Reference proteome</keyword>
<dbReference type="Proteomes" id="UP000826656">
    <property type="component" value="Unassembled WGS sequence"/>
</dbReference>
<gene>
    <name evidence="1" type="ORF">KY290_002372</name>
</gene>
<name>A0ABQ7WRZ3_SOLTU</name>
<reference evidence="1 2" key="1">
    <citation type="journal article" date="2021" name="bioRxiv">
        <title>Chromosome-scale and haplotype-resolved genome assembly of a tetraploid potato cultivar.</title>
        <authorList>
            <person name="Sun H."/>
            <person name="Jiao W.-B."/>
            <person name="Krause K."/>
            <person name="Campoy J.A."/>
            <person name="Goel M."/>
            <person name="Folz-Donahue K."/>
            <person name="Kukat C."/>
            <person name="Huettel B."/>
            <person name="Schneeberger K."/>
        </authorList>
    </citation>
    <scope>NUCLEOTIDE SEQUENCE [LARGE SCALE GENOMIC DNA]</scope>
    <source>
        <strain evidence="1">SolTubOtavaFocal</strain>
        <tissue evidence="1">Leaves</tissue>
    </source>
</reference>
<proteinExistence type="predicted"/>
<protein>
    <submittedName>
        <fullName evidence="1">Uncharacterized protein</fullName>
    </submittedName>
</protein>
<sequence>MVIFNSASPNHNVENFNIITAKEEEVFTPFPFPPAPLHIENVEENKFFPDSMAPFSSPIASELPLYLSLLTSQNDEFGMEHMILQSSDSDLTELISTPTSISNSSFGGEGLDYEHEITFDIEEFFI</sequence>
<dbReference type="EMBL" id="JAIVGD010000001">
    <property type="protein sequence ID" value="KAH0782774.1"/>
    <property type="molecule type" value="Genomic_DNA"/>
</dbReference>
<organism evidence="1 2">
    <name type="scientific">Solanum tuberosum</name>
    <name type="common">Potato</name>
    <dbReference type="NCBI Taxonomy" id="4113"/>
    <lineage>
        <taxon>Eukaryota</taxon>
        <taxon>Viridiplantae</taxon>
        <taxon>Streptophyta</taxon>
        <taxon>Embryophyta</taxon>
        <taxon>Tracheophyta</taxon>
        <taxon>Spermatophyta</taxon>
        <taxon>Magnoliopsida</taxon>
        <taxon>eudicotyledons</taxon>
        <taxon>Gunneridae</taxon>
        <taxon>Pentapetalae</taxon>
        <taxon>asterids</taxon>
        <taxon>lamiids</taxon>
        <taxon>Solanales</taxon>
        <taxon>Solanaceae</taxon>
        <taxon>Solanoideae</taxon>
        <taxon>Solaneae</taxon>
        <taxon>Solanum</taxon>
    </lineage>
</organism>
<evidence type="ECO:0000313" key="2">
    <source>
        <dbReference type="Proteomes" id="UP000826656"/>
    </source>
</evidence>
<accession>A0ABQ7WRZ3</accession>
<evidence type="ECO:0000313" key="1">
    <source>
        <dbReference type="EMBL" id="KAH0782774.1"/>
    </source>
</evidence>